<evidence type="ECO:0000256" key="1">
    <source>
        <dbReference type="ARBA" id="ARBA00001282"/>
    </source>
</evidence>
<dbReference type="InterPro" id="IPR001228">
    <property type="entry name" value="IspD"/>
</dbReference>
<dbReference type="PROSITE" id="PS01295">
    <property type="entry name" value="ISPD"/>
    <property type="match status" value="1"/>
</dbReference>
<keyword evidence="9" id="KW-1185">Reference proteome</keyword>
<evidence type="ECO:0000256" key="2">
    <source>
        <dbReference type="ARBA" id="ARBA00004787"/>
    </source>
</evidence>
<dbReference type="GO" id="GO:0019288">
    <property type="term" value="P:isopentenyl diphosphate biosynthetic process, methylerythritol 4-phosphate pathway"/>
    <property type="evidence" value="ECO:0007669"/>
    <property type="project" value="UniProtKB-UniRule"/>
</dbReference>
<dbReference type="Pfam" id="PF01128">
    <property type="entry name" value="IspD"/>
    <property type="match status" value="1"/>
</dbReference>
<keyword evidence="5 7" id="KW-0548">Nucleotidyltransferase</keyword>
<dbReference type="PANTHER" id="PTHR32125">
    <property type="entry name" value="2-C-METHYL-D-ERYTHRITOL 4-PHOSPHATE CYTIDYLYLTRANSFERASE, CHLOROPLASTIC"/>
    <property type="match status" value="1"/>
</dbReference>
<reference evidence="8 9" key="1">
    <citation type="submission" date="2020-08" db="EMBL/GenBank/DDBJ databases">
        <title>Genomic Encyclopedia of Type Strains, Phase IV (KMG-IV): sequencing the most valuable type-strain genomes for metagenomic binning, comparative biology and taxonomic classification.</title>
        <authorList>
            <person name="Goeker M."/>
        </authorList>
    </citation>
    <scope>NUCLEOTIDE SEQUENCE [LARGE SCALE GENOMIC DNA]</scope>
    <source>
        <strain evidence="8 9">DSM 21769</strain>
    </source>
</reference>
<dbReference type="EMBL" id="JACHHJ010000007">
    <property type="protein sequence ID" value="MBB6451431.1"/>
    <property type="molecule type" value="Genomic_DNA"/>
</dbReference>
<dbReference type="AlphaFoldDB" id="A0A841PXJ5"/>
<evidence type="ECO:0000313" key="8">
    <source>
        <dbReference type="EMBL" id="MBB6451431.1"/>
    </source>
</evidence>
<name>A0A841PXJ5_9BACL</name>
<dbReference type="FunFam" id="3.90.550.10:FF:000003">
    <property type="entry name" value="2-C-methyl-D-erythritol 4-phosphate cytidylyltransferase"/>
    <property type="match status" value="1"/>
</dbReference>
<protein>
    <recommendedName>
        <fullName evidence="7">2-C-methyl-D-erythritol 4-phosphate cytidylyltransferase</fullName>
        <ecNumber evidence="7">2.7.7.60</ecNumber>
    </recommendedName>
    <alternativeName>
        <fullName evidence="7">4-diphosphocytidyl-2C-methyl-D-erythritol synthase</fullName>
    </alternativeName>
    <alternativeName>
        <fullName evidence="7">MEP cytidylyltransferase</fullName>
        <shortName evidence="7">MCT</shortName>
    </alternativeName>
</protein>
<dbReference type="InterPro" id="IPR029044">
    <property type="entry name" value="Nucleotide-diphossugar_trans"/>
</dbReference>
<sequence length="238" mass="26634">MTYTVIIPAAGQGKRMNAGRNKQFLQIRSLPLIIRTLQVFQKDEACHQIIVVANFDEIEDMKQLFAHYEVTKVQAVVSGGRERQESVYAGLQEINHDEGVVLVHDGARPFVRQEEIHQLINKVSANAGAVLAARVKDTIKKGSADQIVTETLMRDELWSVQTPQAFPVELLKRAHEGARTSEFLGTDDASLVEHIGGHIHLVPGSEENIKLTTPYDISIAEMILEGRKEDQHENRARL</sequence>
<dbReference type="InterPro" id="IPR018294">
    <property type="entry name" value="ISPD_synthase_CS"/>
</dbReference>
<evidence type="ECO:0000256" key="3">
    <source>
        <dbReference type="ARBA" id="ARBA00009789"/>
    </source>
</evidence>
<comment type="pathway">
    <text evidence="2 7">Isoprenoid biosynthesis; isopentenyl diphosphate biosynthesis via DXP pathway; isopentenyl diphosphate from 1-deoxy-D-xylulose 5-phosphate: step 2/6.</text>
</comment>
<dbReference type="Gene3D" id="3.90.550.10">
    <property type="entry name" value="Spore Coat Polysaccharide Biosynthesis Protein SpsA, Chain A"/>
    <property type="match status" value="1"/>
</dbReference>
<dbReference type="NCBIfam" id="TIGR00453">
    <property type="entry name" value="ispD"/>
    <property type="match status" value="1"/>
</dbReference>
<feature type="site" description="Positions MEP for the nucleophilic attack" evidence="7">
    <location>
        <position position="210"/>
    </location>
</feature>
<dbReference type="InterPro" id="IPR034683">
    <property type="entry name" value="IspD/TarI"/>
</dbReference>
<comment type="caution">
    <text evidence="8">The sequence shown here is derived from an EMBL/GenBank/DDBJ whole genome shotgun (WGS) entry which is preliminary data.</text>
</comment>
<evidence type="ECO:0000256" key="7">
    <source>
        <dbReference type="HAMAP-Rule" id="MF_00108"/>
    </source>
</evidence>
<dbReference type="CDD" id="cd02516">
    <property type="entry name" value="CDP-ME_synthetase"/>
    <property type="match status" value="1"/>
</dbReference>
<evidence type="ECO:0000313" key="9">
    <source>
        <dbReference type="Proteomes" id="UP000568839"/>
    </source>
</evidence>
<proteinExistence type="inferred from homology"/>
<organism evidence="8 9">
    <name type="scientific">Geomicrobium halophilum</name>
    <dbReference type="NCBI Taxonomy" id="549000"/>
    <lineage>
        <taxon>Bacteria</taxon>
        <taxon>Bacillati</taxon>
        <taxon>Bacillota</taxon>
        <taxon>Bacilli</taxon>
        <taxon>Bacillales</taxon>
        <taxon>Geomicrobium</taxon>
    </lineage>
</organism>
<feature type="site" description="Positions MEP for the nucleophilic attack" evidence="7">
    <location>
        <position position="154"/>
    </location>
</feature>
<comment type="function">
    <text evidence="7">Catalyzes the formation of 4-diphosphocytidyl-2-C-methyl-D-erythritol from CTP and 2-C-methyl-D-erythritol 4-phosphate (MEP).</text>
</comment>
<dbReference type="HAMAP" id="MF_00108">
    <property type="entry name" value="IspD"/>
    <property type="match status" value="1"/>
</dbReference>
<dbReference type="Proteomes" id="UP000568839">
    <property type="component" value="Unassembled WGS sequence"/>
</dbReference>
<dbReference type="EC" id="2.7.7.60" evidence="7"/>
<dbReference type="InterPro" id="IPR050088">
    <property type="entry name" value="IspD/TarI_cytidylyltransf_bact"/>
</dbReference>
<keyword evidence="4 7" id="KW-0808">Transferase</keyword>
<dbReference type="PANTHER" id="PTHR32125:SF4">
    <property type="entry name" value="2-C-METHYL-D-ERYTHRITOL 4-PHOSPHATE CYTIDYLYLTRANSFERASE, CHLOROPLASTIC"/>
    <property type="match status" value="1"/>
</dbReference>
<dbReference type="SUPFAM" id="SSF53448">
    <property type="entry name" value="Nucleotide-diphospho-sugar transferases"/>
    <property type="match status" value="1"/>
</dbReference>
<comment type="catalytic activity">
    <reaction evidence="1 7">
        <text>2-C-methyl-D-erythritol 4-phosphate + CTP + H(+) = 4-CDP-2-C-methyl-D-erythritol + diphosphate</text>
        <dbReference type="Rhea" id="RHEA:13429"/>
        <dbReference type="ChEBI" id="CHEBI:15378"/>
        <dbReference type="ChEBI" id="CHEBI:33019"/>
        <dbReference type="ChEBI" id="CHEBI:37563"/>
        <dbReference type="ChEBI" id="CHEBI:57823"/>
        <dbReference type="ChEBI" id="CHEBI:58262"/>
        <dbReference type="EC" id="2.7.7.60"/>
    </reaction>
</comment>
<dbReference type="GO" id="GO:0050518">
    <property type="term" value="F:2-C-methyl-D-erythritol 4-phosphate cytidylyltransferase activity"/>
    <property type="evidence" value="ECO:0007669"/>
    <property type="project" value="UniProtKB-UniRule"/>
</dbReference>
<evidence type="ECO:0000256" key="4">
    <source>
        <dbReference type="ARBA" id="ARBA00022679"/>
    </source>
</evidence>
<accession>A0A841PXJ5</accession>
<keyword evidence="6 7" id="KW-0414">Isoprene biosynthesis</keyword>
<evidence type="ECO:0000256" key="6">
    <source>
        <dbReference type="ARBA" id="ARBA00023229"/>
    </source>
</evidence>
<dbReference type="UniPathway" id="UPA00056">
    <property type="reaction ID" value="UER00093"/>
</dbReference>
<gene>
    <name evidence="7" type="primary">ispD</name>
    <name evidence="8" type="ORF">HNR44_003442</name>
</gene>
<dbReference type="RefSeq" id="WP_184405587.1">
    <property type="nucleotide sequence ID" value="NZ_JACHHJ010000007.1"/>
</dbReference>
<comment type="similarity">
    <text evidence="3 7">Belongs to the IspD/TarI cytidylyltransferase family. IspD subfamily.</text>
</comment>
<evidence type="ECO:0000256" key="5">
    <source>
        <dbReference type="ARBA" id="ARBA00022695"/>
    </source>
</evidence>
<feature type="site" description="Transition state stabilizer" evidence="7">
    <location>
        <position position="22"/>
    </location>
</feature>
<feature type="site" description="Transition state stabilizer" evidence="7">
    <location>
        <position position="15"/>
    </location>
</feature>